<proteinExistence type="predicted"/>
<dbReference type="RefSeq" id="WP_004986095.1">
    <property type="nucleotide sequence ID" value="NZ_AP018824.1"/>
</dbReference>
<sequence length="137" mass="16291">MMKYLIGELAKKSQVAVDTIRFYEKRGLLQPAKRAENNYRYYDDEALDQLIFIRHCRELGMSLHEIEDLNELRKDPQQQCKVVDQAIEQHLGHINHKIQQFEKFKIQLEQLRARCQSNSNIDDCKIIETLKQHDHLG</sequence>
<dbReference type="EMBL" id="CP089051">
    <property type="protein sequence ID" value="UYF71775.1"/>
    <property type="molecule type" value="Genomic_DNA"/>
</dbReference>
<dbReference type="GO" id="GO:0045893">
    <property type="term" value="P:positive regulation of DNA-templated transcription"/>
    <property type="evidence" value="ECO:0007669"/>
    <property type="project" value="InterPro"/>
</dbReference>
<dbReference type="PRINTS" id="PR00040">
    <property type="entry name" value="HTHMERR"/>
</dbReference>
<dbReference type="STRING" id="108980.GCA_000934145_01214"/>
<dbReference type="GO" id="GO:0003677">
    <property type="term" value="F:DNA binding"/>
    <property type="evidence" value="ECO:0007669"/>
    <property type="project" value="UniProtKB-KW"/>
</dbReference>
<dbReference type="EMBL" id="CP089044">
    <property type="protein sequence ID" value="UYF75406.1"/>
    <property type="molecule type" value="Genomic_DNA"/>
</dbReference>
<dbReference type="Proteomes" id="UP001164064">
    <property type="component" value="Chromosome"/>
</dbReference>
<name>A0A2N6VCV7_9GAMM</name>
<dbReference type="InterPro" id="IPR011791">
    <property type="entry name" value="CadR-PbrR"/>
</dbReference>
<evidence type="ECO:0000313" key="3">
    <source>
        <dbReference type="EMBL" id="QQT87125.1"/>
    </source>
</evidence>
<dbReference type="Gene3D" id="1.10.1660.10">
    <property type="match status" value="1"/>
</dbReference>
<dbReference type="PROSITE" id="PS00552">
    <property type="entry name" value="HTH_MERR_1"/>
    <property type="match status" value="1"/>
</dbReference>
<dbReference type="GO" id="GO:0046872">
    <property type="term" value="F:metal ion binding"/>
    <property type="evidence" value="ECO:0007669"/>
    <property type="project" value="InterPro"/>
</dbReference>
<accession>A0A2N6VCV7</accession>
<dbReference type="PROSITE" id="PS50937">
    <property type="entry name" value="HTH_MERR_2"/>
    <property type="match status" value="1"/>
</dbReference>
<dbReference type="Pfam" id="PF13411">
    <property type="entry name" value="MerR_1"/>
    <property type="match status" value="1"/>
</dbReference>
<feature type="domain" description="HTH merR-type" evidence="2">
    <location>
        <begin position="3"/>
        <end position="72"/>
    </location>
</feature>
<dbReference type="PANTHER" id="PTHR30204">
    <property type="entry name" value="REDOX-CYCLING DRUG-SENSING TRANSCRIPTIONAL ACTIVATOR SOXR"/>
    <property type="match status" value="1"/>
</dbReference>
<evidence type="ECO:0000259" key="2">
    <source>
        <dbReference type="PROSITE" id="PS50937"/>
    </source>
</evidence>
<dbReference type="AlphaFoldDB" id="A0A2N6VCV7"/>
<evidence type="ECO:0000313" key="7">
    <source>
        <dbReference type="Proteomes" id="UP001164064"/>
    </source>
</evidence>
<organism evidence="4 7">
    <name type="scientific">Acinetobacter ursingii</name>
    <dbReference type="NCBI Taxonomy" id="108980"/>
    <lineage>
        <taxon>Bacteria</taxon>
        <taxon>Pseudomonadati</taxon>
        <taxon>Pseudomonadota</taxon>
        <taxon>Gammaproteobacteria</taxon>
        <taxon>Moraxellales</taxon>
        <taxon>Moraxellaceae</taxon>
        <taxon>Acinetobacter</taxon>
    </lineage>
</organism>
<evidence type="ECO:0000313" key="4">
    <source>
        <dbReference type="EMBL" id="UYF71775.1"/>
    </source>
</evidence>
<dbReference type="InterPro" id="IPR009061">
    <property type="entry name" value="DNA-bd_dom_put_sf"/>
</dbReference>
<reference evidence="4" key="2">
    <citation type="journal article" date="2022" name="J Glob Antimicrob Resist">
        <title>Comparative analysis of IMP-4- and OXA-58-containing plasmids of three carbapenemase-producing Acinetobacter ursingii strains in the Netherlands.</title>
        <authorList>
            <person name="Hendrickx A.P.A."/>
            <person name="Schade R.P."/>
            <person name="Landman F."/>
            <person name="Bosch T."/>
            <person name="Schouls L.M."/>
            <person name="van Dijk K."/>
        </authorList>
    </citation>
    <scope>NUCLEOTIDE SEQUENCE</scope>
    <source>
        <strain evidence="4">RIVM_C010559</strain>
        <strain evidence="5">RIVM_C010761</strain>
    </source>
</reference>
<protein>
    <submittedName>
        <fullName evidence="4">Cd(II)/Pb(II)-responsive transcriptional regulator</fullName>
    </submittedName>
</protein>
<evidence type="ECO:0000313" key="6">
    <source>
        <dbReference type="Proteomes" id="UP000595320"/>
    </source>
</evidence>
<dbReference type="EMBL" id="CP068176">
    <property type="protein sequence ID" value="QQT87125.1"/>
    <property type="molecule type" value="Genomic_DNA"/>
</dbReference>
<dbReference type="SUPFAM" id="SSF46955">
    <property type="entry name" value="Putative DNA-binding domain"/>
    <property type="match status" value="1"/>
</dbReference>
<dbReference type="GO" id="GO:0003700">
    <property type="term" value="F:DNA-binding transcription factor activity"/>
    <property type="evidence" value="ECO:0007669"/>
    <property type="project" value="InterPro"/>
</dbReference>
<dbReference type="CDD" id="cd04784">
    <property type="entry name" value="HTH_CadR-PbrR"/>
    <property type="match status" value="1"/>
</dbReference>
<dbReference type="InterPro" id="IPR047057">
    <property type="entry name" value="MerR_fam"/>
</dbReference>
<dbReference type="PANTHER" id="PTHR30204:SF92">
    <property type="entry name" value="HTH-TYPE TRANSCRIPTIONAL REGULATOR ZNTR"/>
    <property type="match status" value="1"/>
</dbReference>
<keyword evidence="1" id="KW-0238">DNA-binding</keyword>
<dbReference type="InterPro" id="IPR000551">
    <property type="entry name" value="MerR-type_HTH_dom"/>
</dbReference>
<evidence type="ECO:0000256" key="1">
    <source>
        <dbReference type="ARBA" id="ARBA00023125"/>
    </source>
</evidence>
<dbReference type="GeneID" id="66213304"/>
<gene>
    <name evidence="3" type="ORF">I6I53_05000</name>
    <name evidence="5" type="ORF">LSO58_00280</name>
    <name evidence="4" type="ORF">LSO60_00285</name>
</gene>
<dbReference type="SMART" id="SM00422">
    <property type="entry name" value="HTH_MERR"/>
    <property type="match status" value="1"/>
</dbReference>
<reference evidence="3 6" key="1">
    <citation type="submission" date="2021-01" db="EMBL/GenBank/DDBJ databases">
        <title>FDA dAtabase for Regulatory Grade micrObial Sequences (FDA-ARGOS): Supporting development and validation of Infectious Disease Dx tests.</title>
        <authorList>
            <person name="Sproer C."/>
            <person name="Gronow S."/>
            <person name="Severitt S."/>
            <person name="Schroder I."/>
            <person name="Tallon L."/>
            <person name="Sadzewicz L."/>
            <person name="Zhao X."/>
            <person name="Boylan J."/>
            <person name="Ott S."/>
            <person name="Bowen H."/>
            <person name="Vavikolanu K."/>
            <person name="Mehta A."/>
            <person name="Aluvathingal J."/>
            <person name="Nadendla S."/>
            <person name="Lowell S."/>
            <person name="Myers T."/>
            <person name="Yan Y."/>
            <person name="Sichtig H."/>
        </authorList>
    </citation>
    <scope>NUCLEOTIDE SEQUENCE [LARGE SCALE GENOMIC DNA]</scope>
    <source>
        <strain evidence="3 6">FDAARGOS_1096</strain>
    </source>
</reference>
<dbReference type="Proteomes" id="UP001164081">
    <property type="component" value="Chromosome"/>
</dbReference>
<dbReference type="Proteomes" id="UP000595320">
    <property type="component" value="Chromosome"/>
</dbReference>
<evidence type="ECO:0000313" key="5">
    <source>
        <dbReference type="EMBL" id="UYF75406.1"/>
    </source>
</evidence>